<feature type="compositionally biased region" description="Basic and acidic residues" evidence="1">
    <location>
        <begin position="68"/>
        <end position="93"/>
    </location>
</feature>
<sequence length="106" mass="12302">MRAAHPGRRGKAGPSKGRPRWSQEERSGKRYKEEQPTMERKNKKTEQEAKRREPRSEGLGSRRGVSLRPEDPEPGRARRRPERQGDREAERSSPPRFRRSMAITGV</sequence>
<dbReference type="Proteomes" id="UP001066276">
    <property type="component" value="Chromosome 7"/>
</dbReference>
<proteinExistence type="predicted"/>
<organism evidence="2 3">
    <name type="scientific">Pleurodeles waltl</name>
    <name type="common">Iberian ribbed newt</name>
    <dbReference type="NCBI Taxonomy" id="8319"/>
    <lineage>
        <taxon>Eukaryota</taxon>
        <taxon>Metazoa</taxon>
        <taxon>Chordata</taxon>
        <taxon>Craniata</taxon>
        <taxon>Vertebrata</taxon>
        <taxon>Euteleostomi</taxon>
        <taxon>Amphibia</taxon>
        <taxon>Batrachia</taxon>
        <taxon>Caudata</taxon>
        <taxon>Salamandroidea</taxon>
        <taxon>Salamandridae</taxon>
        <taxon>Pleurodelinae</taxon>
        <taxon>Pleurodeles</taxon>
    </lineage>
</organism>
<evidence type="ECO:0000313" key="3">
    <source>
        <dbReference type="Proteomes" id="UP001066276"/>
    </source>
</evidence>
<feature type="region of interest" description="Disordered" evidence="1">
    <location>
        <begin position="1"/>
        <end position="106"/>
    </location>
</feature>
<feature type="compositionally biased region" description="Basic and acidic residues" evidence="1">
    <location>
        <begin position="21"/>
        <end position="56"/>
    </location>
</feature>
<feature type="compositionally biased region" description="Basic residues" evidence="1">
    <location>
        <begin position="1"/>
        <end position="11"/>
    </location>
</feature>
<evidence type="ECO:0000256" key="1">
    <source>
        <dbReference type="SAM" id="MobiDB-lite"/>
    </source>
</evidence>
<protein>
    <submittedName>
        <fullName evidence="2">Uncharacterized protein</fullName>
    </submittedName>
</protein>
<keyword evidence="3" id="KW-1185">Reference proteome</keyword>
<reference evidence="2" key="1">
    <citation type="journal article" date="2022" name="bioRxiv">
        <title>Sequencing and chromosome-scale assembly of the giantPleurodeles waltlgenome.</title>
        <authorList>
            <person name="Brown T."/>
            <person name="Elewa A."/>
            <person name="Iarovenko S."/>
            <person name="Subramanian E."/>
            <person name="Araus A.J."/>
            <person name="Petzold A."/>
            <person name="Susuki M."/>
            <person name="Suzuki K.-i.T."/>
            <person name="Hayashi T."/>
            <person name="Toyoda A."/>
            <person name="Oliveira C."/>
            <person name="Osipova E."/>
            <person name="Leigh N.D."/>
            <person name="Simon A."/>
            <person name="Yun M.H."/>
        </authorList>
    </citation>
    <scope>NUCLEOTIDE SEQUENCE</scope>
    <source>
        <strain evidence="2">20211129_DDA</strain>
        <tissue evidence="2">Liver</tissue>
    </source>
</reference>
<evidence type="ECO:0000313" key="2">
    <source>
        <dbReference type="EMBL" id="KAJ1127031.1"/>
    </source>
</evidence>
<comment type="caution">
    <text evidence="2">The sequence shown here is derived from an EMBL/GenBank/DDBJ whole genome shotgun (WGS) entry which is preliminary data.</text>
</comment>
<name>A0AAV7PI39_PLEWA</name>
<accession>A0AAV7PI39</accession>
<dbReference type="AlphaFoldDB" id="A0AAV7PI39"/>
<dbReference type="EMBL" id="JANPWB010000011">
    <property type="protein sequence ID" value="KAJ1127031.1"/>
    <property type="molecule type" value="Genomic_DNA"/>
</dbReference>
<gene>
    <name evidence="2" type="ORF">NDU88_005437</name>
</gene>